<dbReference type="GO" id="GO:0044205">
    <property type="term" value="P:'de novo' UMP biosynthetic process"/>
    <property type="evidence" value="ECO:0007669"/>
    <property type="project" value="UniProtKB-UniRule"/>
</dbReference>
<keyword evidence="12 15" id="KW-0411">Iron-sulfur</keyword>
<protein>
    <recommendedName>
        <fullName evidence="13 15">Dihydroorotate dehydrogenase B (NAD(+)), electron transfer subunit</fullName>
    </recommendedName>
    <alternativeName>
        <fullName evidence="14 15">Dihydroorotate oxidase B, electron transfer subunit</fullName>
    </alternativeName>
</protein>
<dbReference type="Pfam" id="PF10418">
    <property type="entry name" value="DHODB_Fe-S_bind"/>
    <property type="match status" value="1"/>
</dbReference>
<evidence type="ECO:0000256" key="14">
    <source>
        <dbReference type="ARBA" id="ARBA00082223"/>
    </source>
</evidence>
<comment type="caution">
    <text evidence="15">Lacks conserved residue(s) required for the propagation of feature annotation.</text>
</comment>
<dbReference type="InterPro" id="IPR017938">
    <property type="entry name" value="Riboflavin_synthase-like_b-brl"/>
</dbReference>
<evidence type="ECO:0000256" key="13">
    <source>
        <dbReference type="ARBA" id="ARBA00069792"/>
    </source>
</evidence>
<dbReference type="FunFam" id="2.10.240.10:FF:000001">
    <property type="entry name" value="Dihydroorotate dehydrogenase B (NAD(+)), electron transfer subunit"/>
    <property type="match status" value="1"/>
</dbReference>
<keyword evidence="9 15" id="KW-0665">Pyrimidine biosynthesis</keyword>
<dbReference type="GO" id="GO:0016491">
    <property type="term" value="F:oxidoreductase activity"/>
    <property type="evidence" value="ECO:0007669"/>
    <property type="project" value="InterPro"/>
</dbReference>
<dbReference type="GO" id="GO:0051537">
    <property type="term" value="F:2 iron, 2 sulfur cluster binding"/>
    <property type="evidence" value="ECO:0007669"/>
    <property type="project" value="UniProtKB-KW"/>
</dbReference>
<feature type="binding site" evidence="15 17">
    <location>
        <position position="228"/>
    </location>
    <ligand>
        <name>[2Fe-2S] cluster</name>
        <dbReference type="ChEBI" id="CHEBI:190135"/>
    </ligand>
</feature>
<comment type="function">
    <text evidence="15">Responsible for channeling the electrons from the oxidation of dihydroorotate from the FMN redox center in the PyrD type B subunit to the ultimate electron acceptor NAD(+).</text>
</comment>
<evidence type="ECO:0000256" key="15">
    <source>
        <dbReference type="HAMAP-Rule" id="MF_01211"/>
    </source>
</evidence>
<keyword evidence="7 15" id="KW-0479">Metal-binding</keyword>
<dbReference type="UniPathway" id="UPA00070">
    <property type="reaction ID" value="UER00945"/>
</dbReference>
<dbReference type="GO" id="GO:0009055">
    <property type="term" value="F:electron transfer activity"/>
    <property type="evidence" value="ECO:0007669"/>
    <property type="project" value="UniProtKB-UniRule"/>
</dbReference>
<sequence>MKKLETRVMSMEKIAQATYQCVIHVEIDLLQTIKPGQFVHIKVGEGTEHMLRRPISICDLDFENETMTLIFKVFGQGTKQLQTLTAGDLIDLLIPCGNGYPIDEIEASHVLLIGGGIGVPPLYYLGKQLVQKGIKVTSVLGFQSASDVFYEEAFKTLGDVYVATNDGSSGTHGFVTDVIDTADLSGDYYFSCGPTLMLQAVETKLSDTPGYLSLEERMGCGIGACYACVVKTTDGASTKKVCQDGPVFKASEVQL</sequence>
<keyword evidence="11 15" id="KW-0408">Iron</keyword>
<reference evidence="20 21" key="1">
    <citation type="submission" date="2016-10" db="EMBL/GenBank/DDBJ databases">
        <authorList>
            <person name="de Groot N.N."/>
        </authorList>
    </citation>
    <scope>NUCLEOTIDE SEQUENCE [LARGE SCALE GENOMIC DNA]</scope>
    <source>
        <strain evidence="20 21">DSM 17073</strain>
    </source>
</reference>
<reference evidence="19 22" key="2">
    <citation type="submission" date="2019-07" db="EMBL/GenBank/DDBJ databases">
        <title>Whole genome shotgun sequence of Halolactibacillus halophilus NBRC 100868.</title>
        <authorList>
            <person name="Hosoyama A."/>
            <person name="Uohara A."/>
            <person name="Ohji S."/>
            <person name="Ichikawa N."/>
        </authorList>
    </citation>
    <scope>NUCLEOTIDE SEQUENCE [LARGE SCALE GENOMIC DNA]</scope>
    <source>
        <strain evidence="19 22">NBRC 100868</strain>
    </source>
</reference>
<evidence type="ECO:0000313" key="21">
    <source>
        <dbReference type="Proteomes" id="UP000242243"/>
    </source>
</evidence>
<evidence type="ECO:0000256" key="12">
    <source>
        <dbReference type="ARBA" id="ARBA00023014"/>
    </source>
</evidence>
<evidence type="ECO:0000259" key="18">
    <source>
        <dbReference type="PROSITE" id="PS51384"/>
    </source>
</evidence>
<feature type="binding site" evidence="15 17">
    <location>
        <position position="225"/>
    </location>
    <ligand>
        <name>[2Fe-2S] cluster</name>
        <dbReference type="ChEBI" id="CHEBI:190135"/>
    </ligand>
</feature>
<evidence type="ECO:0000256" key="6">
    <source>
        <dbReference type="ARBA" id="ARBA00022714"/>
    </source>
</evidence>
<comment type="similarity">
    <text evidence="2 15">Belongs to the PyrK family.</text>
</comment>
<dbReference type="EMBL" id="FOXC01000002">
    <property type="protein sequence ID" value="SFO99401.1"/>
    <property type="molecule type" value="Genomic_DNA"/>
</dbReference>
<dbReference type="OrthoDB" id="9778346at2"/>
<evidence type="ECO:0000256" key="5">
    <source>
        <dbReference type="ARBA" id="ARBA00022630"/>
    </source>
</evidence>
<proteinExistence type="inferred from homology"/>
<dbReference type="PANTHER" id="PTHR43513">
    <property type="entry name" value="DIHYDROOROTATE DEHYDROGENASE B (NAD(+)), ELECTRON TRANSFER SUBUNIT"/>
    <property type="match status" value="1"/>
</dbReference>
<evidence type="ECO:0000256" key="1">
    <source>
        <dbReference type="ARBA" id="ARBA00004715"/>
    </source>
</evidence>
<dbReference type="STRING" id="306540.SAMN05421839_102178"/>
<dbReference type="SUPFAM" id="SSF52343">
    <property type="entry name" value="Ferredoxin reductase-like, C-terminal NADP-linked domain"/>
    <property type="match status" value="1"/>
</dbReference>
<evidence type="ECO:0000256" key="4">
    <source>
        <dbReference type="ARBA" id="ARBA00022448"/>
    </source>
</evidence>
<evidence type="ECO:0000313" key="19">
    <source>
        <dbReference type="EMBL" id="GEM00713.1"/>
    </source>
</evidence>
<dbReference type="SUPFAM" id="SSF63380">
    <property type="entry name" value="Riboflavin synthase domain-like"/>
    <property type="match status" value="1"/>
</dbReference>
<dbReference type="NCBIfam" id="NF000799">
    <property type="entry name" value="PRK00054.1-4"/>
    <property type="match status" value="1"/>
</dbReference>
<evidence type="ECO:0000256" key="16">
    <source>
        <dbReference type="PIRSR" id="PIRSR006816-1"/>
    </source>
</evidence>
<keyword evidence="5 15" id="KW-0285">Flavoprotein</keyword>
<feature type="domain" description="FAD-binding FR-type" evidence="18">
    <location>
        <begin position="1"/>
        <end position="102"/>
    </location>
</feature>
<dbReference type="GO" id="GO:0050660">
    <property type="term" value="F:flavin adenine dinucleotide binding"/>
    <property type="evidence" value="ECO:0007669"/>
    <property type="project" value="InterPro"/>
</dbReference>
<feature type="binding site" evidence="15 17">
    <location>
        <position position="242"/>
    </location>
    <ligand>
        <name>[2Fe-2S] cluster</name>
        <dbReference type="ChEBI" id="CHEBI:190135"/>
    </ligand>
</feature>
<evidence type="ECO:0000256" key="9">
    <source>
        <dbReference type="ARBA" id="ARBA00022975"/>
    </source>
</evidence>
<gene>
    <name evidence="15 19" type="primary">pyrK</name>
    <name evidence="19" type="ORF">HHA03_02450</name>
    <name evidence="20" type="ORF">SAMN05421839_102178</name>
</gene>
<comment type="subunit">
    <text evidence="3 15">Heterotetramer of 2 PyrK and 2 PyrD type B subunits.</text>
</comment>
<keyword evidence="4 15" id="KW-0813">Transport</keyword>
<dbReference type="Proteomes" id="UP000321547">
    <property type="component" value="Unassembled WGS sequence"/>
</dbReference>
<evidence type="ECO:0000256" key="10">
    <source>
        <dbReference type="ARBA" id="ARBA00022982"/>
    </source>
</evidence>
<feature type="binding site" evidence="15 16">
    <location>
        <begin position="53"/>
        <end position="56"/>
    </location>
    <ligand>
        <name>FAD</name>
        <dbReference type="ChEBI" id="CHEBI:57692"/>
    </ligand>
</feature>
<dbReference type="Gene3D" id="3.40.50.80">
    <property type="entry name" value="Nucleotide-binding domain of ferredoxin-NADP reductase (FNR) module"/>
    <property type="match status" value="1"/>
</dbReference>
<evidence type="ECO:0000256" key="17">
    <source>
        <dbReference type="PIRSR" id="PIRSR006816-2"/>
    </source>
</evidence>
<dbReference type="Proteomes" id="UP000242243">
    <property type="component" value="Unassembled WGS sequence"/>
</dbReference>
<evidence type="ECO:0000313" key="20">
    <source>
        <dbReference type="EMBL" id="SFO99401.1"/>
    </source>
</evidence>
<dbReference type="InterPro" id="IPR017927">
    <property type="entry name" value="FAD-bd_FR_type"/>
</dbReference>
<dbReference type="PANTHER" id="PTHR43513:SF3">
    <property type="entry name" value="DIHYDROOROTATE DEHYDROGENASE B (NAD(+)), ELECTRON TRANSFER SUBUNIT-RELATED"/>
    <property type="match status" value="1"/>
</dbReference>
<dbReference type="CDD" id="cd06218">
    <property type="entry name" value="DHOD_e_trans"/>
    <property type="match status" value="1"/>
</dbReference>
<accession>A0A1I5LRM0</accession>
<dbReference type="RefSeq" id="WP_089829851.1">
    <property type="nucleotide sequence ID" value="NZ_BJWI01000002.1"/>
</dbReference>
<dbReference type="Gene3D" id="2.10.240.10">
    <property type="entry name" value="Dihydroorotate dehydrogenase, electron transfer subunit"/>
    <property type="match status" value="1"/>
</dbReference>
<comment type="cofactor">
    <cofactor evidence="15 16">
        <name>FAD</name>
        <dbReference type="ChEBI" id="CHEBI:57692"/>
    </cofactor>
    <text evidence="15 16">Binds 1 FAD per subunit.</text>
</comment>
<dbReference type="PIRSF" id="PIRSF006816">
    <property type="entry name" value="Cyc3_hyd_g"/>
    <property type="match status" value="1"/>
</dbReference>
<dbReference type="EMBL" id="BJWI01000002">
    <property type="protein sequence ID" value="GEM00713.1"/>
    <property type="molecule type" value="Genomic_DNA"/>
</dbReference>
<dbReference type="AlphaFoldDB" id="A0A1I5LRM0"/>
<evidence type="ECO:0000313" key="22">
    <source>
        <dbReference type="Proteomes" id="UP000321547"/>
    </source>
</evidence>
<evidence type="ECO:0000256" key="8">
    <source>
        <dbReference type="ARBA" id="ARBA00022827"/>
    </source>
</evidence>
<evidence type="ECO:0000256" key="2">
    <source>
        <dbReference type="ARBA" id="ARBA00006422"/>
    </source>
</evidence>
<organism evidence="20 21">
    <name type="scientific">Halolactibacillus halophilus</name>
    <dbReference type="NCBI Taxonomy" id="306540"/>
    <lineage>
        <taxon>Bacteria</taxon>
        <taxon>Bacillati</taxon>
        <taxon>Bacillota</taxon>
        <taxon>Bacilli</taxon>
        <taxon>Bacillales</taxon>
        <taxon>Bacillaceae</taxon>
        <taxon>Halolactibacillus</taxon>
    </lineage>
</organism>
<dbReference type="InterPro" id="IPR050353">
    <property type="entry name" value="PyrK_electron_transfer"/>
</dbReference>
<dbReference type="InterPro" id="IPR039261">
    <property type="entry name" value="FNR_nucleotide-bd"/>
</dbReference>
<comment type="cofactor">
    <cofactor evidence="17">
        <name>[2Fe-2S] cluster</name>
        <dbReference type="ChEBI" id="CHEBI:190135"/>
    </cofactor>
    <text evidence="17">Binds 1 [2Fe-2S] cluster per subunit.</text>
</comment>
<keyword evidence="6 15" id="KW-0001">2Fe-2S</keyword>
<dbReference type="InterPro" id="IPR012165">
    <property type="entry name" value="Cyt_c3_hydrogenase_gsu"/>
</dbReference>
<comment type="pathway">
    <text evidence="1 15">Pyrimidine metabolism; UMP biosynthesis via de novo pathway; orotate from (S)-dihydroorotate (NAD(+) route): step 1/1.</text>
</comment>
<feature type="binding site" evidence="15 16">
    <location>
        <begin position="77"/>
        <end position="78"/>
    </location>
    <ligand>
        <name>FAD</name>
        <dbReference type="ChEBI" id="CHEBI:57692"/>
    </ligand>
</feature>
<feature type="binding site" evidence="15 17">
    <location>
        <position position="220"/>
    </location>
    <ligand>
        <name>[2Fe-2S] cluster</name>
        <dbReference type="ChEBI" id="CHEBI:190135"/>
    </ligand>
</feature>
<evidence type="ECO:0000256" key="7">
    <source>
        <dbReference type="ARBA" id="ARBA00022723"/>
    </source>
</evidence>
<dbReference type="HAMAP" id="MF_01211">
    <property type="entry name" value="DHODB_Fe_S_bind"/>
    <property type="match status" value="1"/>
</dbReference>
<evidence type="ECO:0000256" key="3">
    <source>
        <dbReference type="ARBA" id="ARBA00011669"/>
    </source>
</evidence>
<dbReference type="InterPro" id="IPR019480">
    <property type="entry name" value="Dihydroorotate_DH_Fe-S-bd"/>
</dbReference>
<comment type="cofactor">
    <cofactor evidence="15">
        <name>[2Fe-2S] cluster</name>
        <dbReference type="ChEBI" id="CHEBI:190135"/>
    </cofactor>
    <text evidence="15">Binds 1 [2Fe-2S] cluster per subunit.</text>
</comment>
<dbReference type="Gene3D" id="2.40.30.10">
    <property type="entry name" value="Translation factors"/>
    <property type="match status" value="1"/>
</dbReference>
<dbReference type="GO" id="GO:0046872">
    <property type="term" value="F:metal ion binding"/>
    <property type="evidence" value="ECO:0007669"/>
    <property type="project" value="UniProtKB-KW"/>
</dbReference>
<dbReference type="InterPro" id="IPR023455">
    <property type="entry name" value="Dihydroorotate_DHASE_ETsu"/>
</dbReference>
<dbReference type="PROSITE" id="PS51384">
    <property type="entry name" value="FAD_FR"/>
    <property type="match status" value="1"/>
</dbReference>
<keyword evidence="10 15" id="KW-0249">Electron transport</keyword>
<keyword evidence="8 15" id="KW-0274">FAD</keyword>
<evidence type="ECO:0000256" key="11">
    <source>
        <dbReference type="ARBA" id="ARBA00023004"/>
    </source>
</evidence>
<dbReference type="InterPro" id="IPR037117">
    <property type="entry name" value="Dihydroorotate_DH_ele_sf"/>
</dbReference>
<keyword evidence="22" id="KW-1185">Reference proteome</keyword>
<name>A0A1I5LRM0_9BACI</name>